<evidence type="ECO:0000313" key="3">
    <source>
        <dbReference type="Proteomes" id="UP001066276"/>
    </source>
</evidence>
<comment type="caution">
    <text evidence="2">The sequence shown here is derived from an EMBL/GenBank/DDBJ whole genome shotgun (WGS) entry which is preliminary data.</text>
</comment>
<feature type="region of interest" description="Disordered" evidence="1">
    <location>
        <begin position="1"/>
        <end position="161"/>
    </location>
</feature>
<reference evidence="2" key="1">
    <citation type="journal article" date="2022" name="bioRxiv">
        <title>Sequencing and chromosome-scale assembly of the giantPleurodeles waltlgenome.</title>
        <authorList>
            <person name="Brown T."/>
            <person name="Elewa A."/>
            <person name="Iarovenko S."/>
            <person name="Subramanian E."/>
            <person name="Araus A.J."/>
            <person name="Petzold A."/>
            <person name="Susuki M."/>
            <person name="Suzuki K.-i.T."/>
            <person name="Hayashi T."/>
            <person name="Toyoda A."/>
            <person name="Oliveira C."/>
            <person name="Osipova E."/>
            <person name="Leigh N.D."/>
            <person name="Simon A."/>
            <person name="Yun M.H."/>
        </authorList>
    </citation>
    <scope>NUCLEOTIDE SEQUENCE</scope>
    <source>
        <strain evidence="2">20211129_DDA</strain>
        <tissue evidence="2">Liver</tissue>
    </source>
</reference>
<dbReference type="Proteomes" id="UP001066276">
    <property type="component" value="Chromosome 11"/>
</dbReference>
<dbReference type="EMBL" id="JANPWB010000015">
    <property type="protein sequence ID" value="KAJ1092446.1"/>
    <property type="molecule type" value="Genomic_DNA"/>
</dbReference>
<feature type="compositionally biased region" description="Low complexity" evidence="1">
    <location>
        <begin position="49"/>
        <end position="67"/>
    </location>
</feature>
<feature type="compositionally biased region" description="Pro residues" evidence="1">
    <location>
        <begin position="106"/>
        <end position="117"/>
    </location>
</feature>
<evidence type="ECO:0000256" key="1">
    <source>
        <dbReference type="SAM" id="MobiDB-lite"/>
    </source>
</evidence>
<name>A0AAV7LLH2_PLEWA</name>
<dbReference type="AlphaFoldDB" id="A0AAV7LLH2"/>
<gene>
    <name evidence="2" type="ORF">NDU88_005556</name>
</gene>
<protein>
    <submittedName>
        <fullName evidence="2">Uncharacterized protein</fullName>
    </submittedName>
</protein>
<evidence type="ECO:0000313" key="2">
    <source>
        <dbReference type="EMBL" id="KAJ1092446.1"/>
    </source>
</evidence>
<keyword evidence="3" id="KW-1185">Reference proteome</keyword>
<proteinExistence type="predicted"/>
<sequence length="225" mass="23074">MSISSGSPGQGSRGRQTRPRKSQAGHTRVDGAACLPPPTGTGPAGDTGGPRLAGSSCSTSGSAALGTPAPAKTGSAPHDPAPPSMGWRAPYRYGGLRISSERVCGPPGPHSSGPPGPHDSKRPPRPVTGTPGRAHTGRRPVSFSPRGQGKSESREARAQQAARAHLLLRVRSLGPSSADHKQINPARPCLHADGLESPYVCRGLCVLLVLQSSRGSGFWQIFGGP</sequence>
<organism evidence="2 3">
    <name type="scientific">Pleurodeles waltl</name>
    <name type="common">Iberian ribbed newt</name>
    <dbReference type="NCBI Taxonomy" id="8319"/>
    <lineage>
        <taxon>Eukaryota</taxon>
        <taxon>Metazoa</taxon>
        <taxon>Chordata</taxon>
        <taxon>Craniata</taxon>
        <taxon>Vertebrata</taxon>
        <taxon>Euteleostomi</taxon>
        <taxon>Amphibia</taxon>
        <taxon>Batrachia</taxon>
        <taxon>Caudata</taxon>
        <taxon>Salamandroidea</taxon>
        <taxon>Salamandridae</taxon>
        <taxon>Pleurodelinae</taxon>
        <taxon>Pleurodeles</taxon>
    </lineage>
</organism>
<accession>A0AAV7LLH2</accession>